<gene>
    <name evidence="3" type="ORF">FJ651_06750</name>
</gene>
<sequence length="304" mass="35032">MANNSPLISILLPVYNGEKTLRATLESLLNQSFANFELLIGIDGTKDKSKNIAESFKDKRIKIIEHPKNLGLADNVNSLIVLADPQSEYYAMAEQDDIYVQQRLEWQLQVIQQNPEVGLVSGIAEFIGDGGTVLFPGILVHGKQFPQGEALFKYLYEHQLKVVNTCMLWRKSVHQQEQLRFNNHYGNFNVDWDFILRFALISKVYGIPKVLVHMNRKKTVGSVTTNNKAAQHQATRQLLKNFKKSHPQLVDATLYRKALKQHRKIELGHHSKFGIVVYGLYYAICYLDTYFLKYIVQRFKNYLN</sequence>
<evidence type="ECO:0000313" key="4">
    <source>
        <dbReference type="Proteomes" id="UP000317332"/>
    </source>
</evidence>
<dbReference type="InterPro" id="IPR029044">
    <property type="entry name" value="Nucleotide-diphossugar_trans"/>
</dbReference>
<dbReference type="Proteomes" id="UP000317332">
    <property type="component" value="Unassembled WGS sequence"/>
</dbReference>
<organism evidence="3 4">
    <name type="scientific">Paucihalobacter ruber</name>
    <dbReference type="NCBI Taxonomy" id="2567861"/>
    <lineage>
        <taxon>Bacteria</taxon>
        <taxon>Pseudomonadati</taxon>
        <taxon>Bacteroidota</taxon>
        <taxon>Flavobacteriia</taxon>
        <taxon>Flavobacteriales</taxon>
        <taxon>Flavobacteriaceae</taxon>
        <taxon>Paucihalobacter</taxon>
    </lineage>
</organism>
<dbReference type="Gene3D" id="3.90.550.10">
    <property type="entry name" value="Spore Coat Polysaccharide Biosynthesis Protein SpsA, Chain A"/>
    <property type="match status" value="1"/>
</dbReference>
<reference evidence="3 4" key="1">
    <citation type="submission" date="2019-06" db="EMBL/GenBank/DDBJ databases">
        <title>Flavobacteriaceae Paucihalobacterium erythroidium CWB-1, complete genome.</title>
        <authorList>
            <person name="Wu S."/>
        </authorList>
    </citation>
    <scope>NUCLEOTIDE SEQUENCE [LARGE SCALE GENOMIC DNA]</scope>
    <source>
        <strain evidence="3 4">CWB-1</strain>
    </source>
</reference>
<feature type="transmembrane region" description="Helical" evidence="1">
    <location>
        <begin position="273"/>
        <end position="292"/>
    </location>
</feature>
<dbReference type="InterPro" id="IPR050834">
    <property type="entry name" value="Glycosyltransf_2"/>
</dbReference>
<keyword evidence="1" id="KW-0812">Transmembrane</keyword>
<dbReference type="PANTHER" id="PTHR43685">
    <property type="entry name" value="GLYCOSYLTRANSFERASE"/>
    <property type="match status" value="1"/>
</dbReference>
<evidence type="ECO:0000313" key="3">
    <source>
        <dbReference type="EMBL" id="TPV33852.1"/>
    </source>
</evidence>
<keyword evidence="1" id="KW-0472">Membrane</keyword>
<dbReference type="OrthoDB" id="396512at2"/>
<feature type="domain" description="Glycosyltransferase 2-like" evidence="2">
    <location>
        <begin position="9"/>
        <end position="173"/>
    </location>
</feature>
<dbReference type="PANTHER" id="PTHR43685:SF2">
    <property type="entry name" value="GLYCOSYLTRANSFERASE 2-LIKE DOMAIN-CONTAINING PROTEIN"/>
    <property type="match status" value="1"/>
</dbReference>
<proteinExistence type="predicted"/>
<evidence type="ECO:0000259" key="2">
    <source>
        <dbReference type="Pfam" id="PF00535"/>
    </source>
</evidence>
<dbReference type="GO" id="GO:0016740">
    <property type="term" value="F:transferase activity"/>
    <property type="evidence" value="ECO:0007669"/>
    <property type="project" value="UniProtKB-KW"/>
</dbReference>
<accession>A0A506PKY9</accession>
<keyword evidence="3" id="KW-0808">Transferase</keyword>
<keyword evidence="4" id="KW-1185">Reference proteome</keyword>
<name>A0A506PKY9_9FLAO</name>
<dbReference type="SUPFAM" id="SSF53448">
    <property type="entry name" value="Nucleotide-diphospho-sugar transferases"/>
    <property type="match status" value="1"/>
</dbReference>
<dbReference type="InterPro" id="IPR001173">
    <property type="entry name" value="Glyco_trans_2-like"/>
</dbReference>
<dbReference type="EMBL" id="VHIQ01000003">
    <property type="protein sequence ID" value="TPV33852.1"/>
    <property type="molecule type" value="Genomic_DNA"/>
</dbReference>
<dbReference type="Pfam" id="PF00535">
    <property type="entry name" value="Glycos_transf_2"/>
    <property type="match status" value="1"/>
</dbReference>
<keyword evidence="1" id="KW-1133">Transmembrane helix</keyword>
<protein>
    <submittedName>
        <fullName evidence="3">Glycosyltransferase</fullName>
    </submittedName>
</protein>
<evidence type="ECO:0000256" key="1">
    <source>
        <dbReference type="SAM" id="Phobius"/>
    </source>
</evidence>
<dbReference type="RefSeq" id="WP_140989718.1">
    <property type="nucleotide sequence ID" value="NZ_VHIQ01000003.1"/>
</dbReference>
<dbReference type="AlphaFoldDB" id="A0A506PKY9"/>
<comment type="caution">
    <text evidence="3">The sequence shown here is derived from an EMBL/GenBank/DDBJ whole genome shotgun (WGS) entry which is preliminary data.</text>
</comment>